<keyword evidence="7 9" id="KW-0904">Protein phosphatase</keyword>
<dbReference type="SUPFAM" id="SSF81606">
    <property type="entry name" value="PP2C-like"/>
    <property type="match status" value="1"/>
</dbReference>
<dbReference type="Pfam" id="PF00481">
    <property type="entry name" value="PP2C"/>
    <property type="match status" value="1"/>
</dbReference>
<evidence type="ECO:0000256" key="2">
    <source>
        <dbReference type="ARBA" id="ARBA00001946"/>
    </source>
</evidence>
<evidence type="ECO:0000256" key="10">
    <source>
        <dbReference type="SAM" id="MobiDB-lite"/>
    </source>
</evidence>
<keyword evidence="5" id="KW-0479">Metal-binding</keyword>
<evidence type="ECO:0000256" key="7">
    <source>
        <dbReference type="ARBA" id="ARBA00022912"/>
    </source>
</evidence>
<evidence type="ECO:0000256" key="4">
    <source>
        <dbReference type="ARBA" id="ARBA00013081"/>
    </source>
</evidence>
<dbReference type="CDD" id="cd00143">
    <property type="entry name" value="PP2Cc"/>
    <property type="match status" value="1"/>
</dbReference>
<dbReference type="Gene3D" id="3.60.40.10">
    <property type="entry name" value="PPM-type phosphatase domain"/>
    <property type="match status" value="1"/>
</dbReference>
<protein>
    <recommendedName>
        <fullName evidence="4">protein-serine/threonine phosphatase</fullName>
        <ecNumber evidence="4">3.1.3.16</ecNumber>
    </recommendedName>
</protein>
<organism evidence="12 13">
    <name type="scientific">Hyalella azteca</name>
    <name type="common">Amphipod</name>
    <dbReference type="NCBI Taxonomy" id="294128"/>
    <lineage>
        <taxon>Eukaryota</taxon>
        <taxon>Metazoa</taxon>
        <taxon>Ecdysozoa</taxon>
        <taxon>Arthropoda</taxon>
        <taxon>Crustacea</taxon>
        <taxon>Multicrustacea</taxon>
        <taxon>Malacostraca</taxon>
        <taxon>Eumalacostraca</taxon>
        <taxon>Peracarida</taxon>
        <taxon>Amphipoda</taxon>
        <taxon>Senticaudata</taxon>
        <taxon>Talitrida</taxon>
        <taxon>Talitroidea</taxon>
        <taxon>Hyalellidae</taxon>
        <taxon>Hyalella</taxon>
    </lineage>
</organism>
<dbReference type="PROSITE" id="PS51746">
    <property type="entry name" value="PPM_2"/>
    <property type="match status" value="1"/>
</dbReference>
<reference evidence="13" key="1">
    <citation type="submission" date="2025-08" db="UniProtKB">
        <authorList>
            <consortium name="RefSeq"/>
        </authorList>
    </citation>
    <scope>IDENTIFICATION</scope>
    <source>
        <tissue evidence="13">Whole organism</tissue>
    </source>
</reference>
<dbReference type="PANTHER" id="PTHR13832">
    <property type="entry name" value="PROTEIN PHOSPHATASE 2C"/>
    <property type="match status" value="1"/>
</dbReference>
<gene>
    <name evidence="13" type="primary">LOC108672374</name>
</gene>
<evidence type="ECO:0000256" key="5">
    <source>
        <dbReference type="ARBA" id="ARBA00022723"/>
    </source>
</evidence>
<evidence type="ECO:0000256" key="3">
    <source>
        <dbReference type="ARBA" id="ARBA00006702"/>
    </source>
</evidence>
<dbReference type="InterPro" id="IPR036457">
    <property type="entry name" value="PPM-type-like_dom_sf"/>
</dbReference>
<accession>A0A8B7NR08</accession>
<dbReference type="SMART" id="SM00332">
    <property type="entry name" value="PP2Cc"/>
    <property type="match status" value="1"/>
</dbReference>
<dbReference type="KEGG" id="hazt:108672374"/>
<dbReference type="OMA" id="CLLHDRP"/>
<feature type="domain" description="PPM-type phosphatase" evidence="11">
    <location>
        <begin position="23"/>
        <end position="286"/>
    </location>
</feature>
<feature type="region of interest" description="Disordered" evidence="10">
    <location>
        <begin position="299"/>
        <end position="320"/>
    </location>
</feature>
<dbReference type="FunFam" id="3.60.40.10:FF:000016">
    <property type="entry name" value="Protein phosphatase 2C"/>
    <property type="match status" value="1"/>
</dbReference>
<evidence type="ECO:0000313" key="12">
    <source>
        <dbReference type="Proteomes" id="UP000694843"/>
    </source>
</evidence>
<dbReference type="PROSITE" id="PS01032">
    <property type="entry name" value="PPM_1"/>
    <property type="match status" value="1"/>
</dbReference>
<dbReference type="InterPro" id="IPR000222">
    <property type="entry name" value="PP2C_BS"/>
</dbReference>
<comment type="cofactor">
    <cofactor evidence="2">
        <name>Mg(2+)</name>
        <dbReference type="ChEBI" id="CHEBI:18420"/>
    </cofactor>
</comment>
<dbReference type="OrthoDB" id="10264738at2759"/>
<evidence type="ECO:0000256" key="1">
    <source>
        <dbReference type="ARBA" id="ARBA00001936"/>
    </source>
</evidence>
<dbReference type="PANTHER" id="PTHR13832:SF565">
    <property type="entry name" value="AT28366P-RELATED"/>
    <property type="match status" value="1"/>
</dbReference>
<keyword evidence="6 9" id="KW-0378">Hydrolase</keyword>
<evidence type="ECO:0000256" key="9">
    <source>
        <dbReference type="RuleBase" id="RU003465"/>
    </source>
</evidence>
<dbReference type="InterPro" id="IPR001932">
    <property type="entry name" value="PPM-type_phosphatase-like_dom"/>
</dbReference>
<comment type="similarity">
    <text evidence="3 9">Belongs to the PP2C family.</text>
</comment>
<dbReference type="GeneID" id="108672374"/>
<comment type="cofactor">
    <cofactor evidence="1">
        <name>Mn(2+)</name>
        <dbReference type="ChEBI" id="CHEBI:29035"/>
    </cofactor>
</comment>
<evidence type="ECO:0000256" key="8">
    <source>
        <dbReference type="ARBA" id="ARBA00023211"/>
    </source>
</evidence>
<sequence>MGQTLSEPITHKETSVCEGGGFKVAASSMQGWRVTMEDAHTTLPVMPGDPKTAFFAVFDGHGGSVIAQHCSRNLHKSILARPEYARGNYHDALQQGYLDLDAAMLADPLLKEEVAGSTAVSCLITSDTLYCANVGDSRAVASVCGAAVALSTDHKPSLPAEKERIEAAGGWVEVNRVNGNLALSRAMGDFVFKKNPLKDPREQVVTAFPEVTVHAVTPDWEFVLLACDGIWDVLTSHEAVQFVRTRLASGSAPEDACEALINRALAPDCQMGGLGCDNMTVVLVCCSRDSTWRQFQEKCARRSRDSSDSEDDDDEPKDLT</sequence>
<feature type="compositionally biased region" description="Acidic residues" evidence="10">
    <location>
        <begin position="308"/>
        <end position="320"/>
    </location>
</feature>
<dbReference type="EC" id="3.1.3.16" evidence="4"/>
<dbReference type="RefSeq" id="XP_018015511.1">
    <property type="nucleotide sequence ID" value="XM_018160022.2"/>
</dbReference>
<proteinExistence type="inferred from homology"/>
<name>A0A8B7NR08_HYAAZ</name>
<dbReference type="InterPro" id="IPR015655">
    <property type="entry name" value="PP2C"/>
</dbReference>
<evidence type="ECO:0000313" key="13">
    <source>
        <dbReference type="RefSeq" id="XP_018015511.1"/>
    </source>
</evidence>
<dbReference type="GO" id="GO:0004722">
    <property type="term" value="F:protein serine/threonine phosphatase activity"/>
    <property type="evidence" value="ECO:0007669"/>
    <property type="project" value="UniProtKB-EC"/>
</dbReference>
<keyword evidence="8" id="KW-0464">Manganese</keyword>
<keyword evidence="12" id="KW-1185">Reference proteome</keyword>
<dbReference type="Proteomes" id="UP000694843">
    <property type="component" value="Unplaced"/>
</dbReference>
<dbReference type="GO" id="GO:0046872">
    <property type="term" value="F:metal ion binding"/>
    <property type="evidence" value="ECO:0007669"/>
    <property type="project" value="UniProtKB-KW"/>
</dbReference>
<evidence type="ECO:0000259" key="11">
    <source>
        <dbReference type="PROSITE" id="PS51746"/>
    </source>
</evidence>
<evidence type="ECO:0000256" key="6">
    <source>
        <dbReference type="ARBA" id="ARBA00022801"/>
    </source>
</evidence>
<dbReference type="AlphaFoldDB" id="A0A8B7NR08"/>